<evidence type="ECO:0000313" key="1">
    <source>
        <dbReference type="EMBL" id="VDD74594.1"/>
    </source>
</evidence>
<dbReference type="AlphaFoldDB" id="A0A0R3U2C3"/>
<dbReference type="EMBL" id="UXSR01000054">
    <property type="protein sequence ID" value="VDD74594.1"/>
    <property type="molecule type" value="Genomic_DNA"/>
</dbReference>
<evidence type="ECO:0000313" key="3">
    <source>
        <dbReference type="WBParaSite" id="MCOS_0000059601-mRNA-1"/>
    </source>
</evidence>
<dbReference type="WBParaSite" id="MCOS_0000059601-mRNA-1">
    <property type="protein sequence ID" value="MCOS_0000059601-mRNA-1"/>
    <property type="gene ID" value="MCOS_0000059601"/>
</dbReference>
<evidence type="ECO:0000313" key="2">
    <source>
        <dbReference type="Proteomes" id="UP000267029"/>
    </source>
</evidence>
<keyword evidence="2" id="KW-1185">Reference proteome</keyword>
<protein>
    <submittedName>
        <fullName evidence="1 3">Uncharacterized protein</fullName>
    </submittedName>
</protein>
<gene>
    <name evidence="1" type="ORF">MCOS_LOCUS597</name>
</gene>
<reference evidence="3" key="1">
    <citation type="submission" date="2017-02" db="UniProtKB">
        <authorList>
            <consortium name="WormBaseParasite"/>
        </authorList>
    </citation>
    <scope>IDENTIFICATION</scope>
</reference>
<accession>A0A0R3U2C3</accession>
<name>A0A0R3U2C3_MESCO</name>
<organism evidence="3">
    <name type="scientific">Mesocestoides corti</name>
    <name type="common">Flatworm</name>
    <dbReference type="NCBI Taxonomy" id="53468"/>
    <lineage>
        <taxon>Eukaryota</taxon>
        <taxon>Metazoa</taxon>
        <taxon>Spiralia</taxon>
        <taxon>Lophotrochozoa</taxon>
        <taxon>Platyhelminthes</taxon>
        <taxon>Cestoda</taxon>
        <taxon>Eucestoda</taxon>
        <taxon>Cyclophyllidea</taxon>
        <taxon>Mesocestoididae</taxon>
        <taxon>Mesocestoides</taxon>
    </lineage>
</organism>
<proteinExistence type="predicted"/>
<sequence length="98" mass="10537">MCGVRRTTSAVSLSLNTRLTCARARARTLRYRPVQRAAGPASCLDVAAERASHTLVCAATSRRHAKIPNAVCPQMSTEERASPDALLHVAHSTKLEPS</sequence>
<dbReference type="Proteomes" id="UP000267029">
    <property type="component" value="Unassembled WGS sequence"/>
</dbReference>
<reference evidence="1 2" key="2">
    <citation type="submission" date="2018-10" db="EMBL/GenBank/DDBJ databases">
        <authorList>
            <consortium name="Pathogen Informatics"/>
        </authorList>
    </citation>
    <scope>NUCLEOTIDE SEQUENCE [LARGE SCALE GENOMIC DNA]</scope>
</reference>